<reference evidence="2 3" key="1">
    <citation type="submission" date="2021-04" db="EMBL/GenBank/DDBJ databases">
        <title>Ruania sp. nov., isolated from sandy soil of mangrove forest.</title>
        <authorList>
            <person name="Ge X."/>
            <person name="Huang R."/>
            <person name="Liu W."/>
        </authorList>
    </citation>
    <scope>NUCLEOTIDE SEQUENCE [LARGE SCALE GENOMIC DNA]</scope>
    <source>
        <strain evidence="2 3">N2-46</strain>
    </source>
</reference>
<accession>A0ABS7SBN8</accession>
<dbReference type="GO" id="GO:0061711">
    <property type="term" value="F:tRNA N(6)-L-threonylcarbamoyladenine synthase activity"/>
    <property type="evidence" value="ECO:0007669"/>
    <property type="project" value="UniProtKB-EC"/>
</dbReference>
<dbReference type="InterPro" id="IPR000905">
    <property type="entry name" value="Gcp-like_dom"/>
</dbReference>
<dbReference type="InterPro" id="IPR022496">
    <property type="entry name" value="T6A_TsaB"/>
</dbReference>
<evidence type="ECO:0000259" key="1">
    <source>
        <dbReference type="Pfam" id="PF00814"/>
    </source>
</evidence>
<comment type="caution">
    <text evidence="2">The sequence shown here is derived from an EMBL/GenBank/DDBJ whole genome shotgun (WGS) entry which is preliminary data.</text>
</comment>
<sequence>MSADDLGRSRSASYSGSVREPLILCIDTSDGAAVGLLCGDDPLGTERSADARRHTETLTPMVKSVLHTAGVTTRDLTGIAVGTGPAPFTGLRVGLVTATTMGRALGIAVHGVCSLDALGYAALSGAGPAAEVLVLTDARRREVYWAHYRDAALDDGPAPFDVHTLGGPGVDTPAAVAARFADLIGDGGVVGRGAAMYPDLFGAAAAPAALEAVLDPIVLGRIATARLTTGGDLSTAPRYLRRPDIHTAPGRKRAS</sequence>
<proteinExistence type="predicted"/>
<name>A0ABS7SBN8_9MICO</name>
<keyword evidence="2" id="KW-0808">Transferase</keyword>
<keyword evidence="3" id="KW-1185">Reference proteome</keyword>
<protein>
    <submittedName>
        <fullName evidence="2">tRNA (Adenosine(37)-N6)-threonylcarbamoyltransferase complex dimerization subunit type 1 TsaB</fullName>
        <ecNumber evidence="2">2.3.1.234</ecNumber>
    </submittedName>
</protein>
<evidence type="ECO:0000313" key="3">
    <source>
        <dbReference type="Proteomes" id="UP000826651"/>
    </source>
</evidence>
<dbReference type="NCBIfam" id="TIGR03725">
    <property type="entry name" value="T6A_YeaZ"/>
    <property type="match status" value="1"/>
</dbReference>
<evidence type="ECO:0000313" key="2">
    <source>
        <dbReference type="EMBL" id="MBZ2197762.1"/>
    </source>
</evidence>
<organism evidence="2 3">
    <name type="scientific">Occultella gossypii</name>
    <dbReference type="NCBI Taxonomy" id="2800820"/>
    <lineage>
        <taxon>Bacteria</taxon>
        <taxon>Bacillati</taxon>
        <taxon>Actinomycetota</taxon>
        <taxon>Actinomycetes</taxon>
        <taxon>Micrococcales</taxon>
        <taxon>Ruaniaceae</taxon>
        <taxon>Occultella</taxon>
    </lineage>
</organism>
<dbReference type="PANTHER" id="PTHR11735:SF11">
    <property type="entry name" value="TRNA THREONYLCARBAMOYLADENOSINE BIOSYNTHESIS PROTEIN TSAB"/>
    <property type="match status" value="1"/>
</dbReference>
<dbReference type="EMBL" id="JAGSHT010000015">
    <property type="protein sequence ID" value="MBZ2197762.1"/>
    <property type="molecule type" value="Genomic_DNA"/>
</dbReference>
<dbReference type="Pfam" id="PF00814">
    <property type="entry name" value="TsaD"/>
    <property type="match status" value="1"/>
</dbReference>
<gene>
    <name evidence="2" type="primary">tsaB</name>
    <name evidence="2" type="ORF">KCQ71_16490</name>
</gene>
<dbReference type="PANTHER" id="PTHR11735">
    <property type="entry name" value="TRNA N6-ADENOSINE THREONYLCARBAMOYLTRANSFERASE"/>
    <property type="match status" value="1"/>
</dbReference>
<keyword evidence="2" id="KW-0012">Acyltransferase</keyword>
<feature type="domain" description="Gcp-like" evidence="1">
    <location>
        <begin position="51"/>
        <end position="150"/>
    </location>
</feature>
<dbReference type="SUPFAM" id="SSF53067">
    <property type="entry name" value="Actin-like ATPase domain"/>
    <property type="match status" value="2"/>
</dbReference>
<dbReference type="Proteomes" id="UP000826651">
    <property type="component" value="Unassembled WGS sequence"/>
</dbReference>
<dbReference type="EC" id="2.3.1.234" evidence="2"/>
<dbReference type="CDD" id="cd24032">
    <property type="entry name" value="ASKHA_NBD_TsaB"/>
    <property type="match status" value="1"/>
</dbReference>
<dbReference type="Gene3D" id="3.30.420.40">
    <property type="match status" value="2"/>
</dbReference>
<dbReference type="InterPro" id="IPR043129">
    <property type="entry name" value="ATPase_NBD"/>
</dbReference>